<dbReference type="EMBL" id="JABANM010004415">
    <property type="protein sequence ID" value="KAF4749285.1"/>
    <property type="molecule type" value="Genomic_DNA"/>
</dbReference>
<dbReference type="InterPro" id="IPR001965">
    <property type="entry name" value="Znf_PHD"/>
</dbReference>
<feature type="coiled-coil region" evidence="8">
    <location>
        <begin position="154"/>
        <end position="181"/>
    </location>
</feature>
<dbReference type="Pfam" id="PF13831">
    <property type="entry name" value="PHD_2"/>
    <property type="match status" value="1"/>
</dbReference>
<accession>A0A7J6TW67</accession>
<keyword evidence="1" id="KW-0479">Metal-binding</keyword>
<keyword evidence="8" id="KW-0175">Coiled coil</keyword>
<protein>
    <submittedName>
        <fullName evidence="11">Superkiller viralicidic activity 2-like</fullName>
    </submittedName>
</protein>
<dbReference type="PROSITE" id="PS01359">
    <property type="entry name" value="ZF_PHD_1"/>
    <property type="match status" value="1"/>
</dbReference>
<dbReference type="Pfam" id="PF13234">
    <property type="entry name" value="MTR4_beta-barrel"/>
    <property type="match status" value="1"/>
</dbReference>
<gene>
    <name evidence="11" type="primary">SKIV2L2_3</name>
    <name evidence="11" type="ORF">FOZ62_015705</name>
</gene>
<evidence type="ECO:0000256" key="7">
    <source>
        <dbReference type="ARBA" id="ARBA00022840"/>
    </source>
</evidence>
<dbReference type="Proteomes" id="UP000574390">
    <property type="component" value="Unassembled WGS sequence"/>
</dbReference>
<dbReference type="PROSITE" id="PS51194">
    <property type="entry name" value="HELICASE_CTER"/>
    <property type="match status" value="1"/>
</dbReference>
<dbReference type="SMART" id="SM01142">
    <property type="entry name" value="DSHCT"/>
    <property type="match status" value="1"/>
</dbReference>
<dbReference type="Gene3D" id="3.30.40.10">
    <property type="entry name" value="Zinc/RING finger domain, C3HC4 (zinc finger)"/>
    <property type="match status" value="1"/>
</dbReference>
<evidence type="ECO:0000256" key="4">
    <source>
        <dbReference type="ARBA" id="ARBA00022801"/>
    </source>
</evidence>
<feature type="domain" description="Helicase C-terminal" evidence="9">
    <location>
        <begin position="1"/>
        <end position="133"/>
    </location>
</feature>
<dbReference type="InterPro" id="IPR012961">
    <property type="entry name" value="Ski2/MTR4_C"/>
</dbReference>
<dbReference type="Pfam" id="PF00271">
    <property type="entry name" value="Helicase_C"/>
    <property type="match status" value="1"/>
</dbReference>
<dbReference type="InterPro" id="IPR019787">
    <property type="entry name" value="Znf_PHD-finger"/>
</dbReference>
<keyword evidence="7" id="KW-0067">ATP-binding</keyword>
<evidence type="ECO:0000256" key="2">
    <source>
        <dbReference type="ARBA" id="ARBA00022741"/>
    </source>
</evidence>
<dbReference type="InterPro" id="IPR001650">
    <property type="entry name" value="Helicase_C-like"/>
</dbReference>
<evidence type="ECO:0000256" key="8">
    <source>
        <dbReference type="SAM" id="Coils"/>
    </source>
</evidence>
<dbReference type="InterPro" id="IPR050699">
    <property type="entry name" value="RNA-DNA_Helicase"/>
</dbReference>
<evidence type="ECO:0000313" key="12">
    <source>
        <dbReference type="Proteomes" id="UP000574390"/>
    </source>
</evidence>
<sequence>LGFLSRGIGIHHGGLLPILKEIVEILFQENLIKVLFCTETFAMGVNMPAKTVVFTSIQKWDGIERRTLNSGEYIQMAGRAGRRGKDDKGLVIIMLTDKVEPNTAKDMFLGDASRLDSQFYLGYNMLLNMLRLEGVDPNYLLERSFSQFQKDKGCIAAKERHSELSHKLEDASEELNKVTSEASQKMNFDVKMALTDAFQADQDLASAVEERRKIVTLPKYAIPFMNPGRLISLSKDGDWAMVIKCDKLAEDKGAADLDNSYVVDCIDEEGVVRSVPLRSLHKISRIRGQLPQAAQEPHNRTEAVKTQCKNMLKAILNHDNFKAHGLPELDPVNEMKIDGEEFGEVSKKMKNAENAKLSNRLMTVPQAERSQLMDLFTKRVHLHEEQTKCADILKNQNTVILRDELRSMKRVLRRLGFVDRNNVVLEKGKLACEISSCDEILLTELVFNNVFEGMSAEHIAALCSCLILDEKSEDATTPDNADLAKALDKMKVIAQDVATVMAQGNADIIVICDACEAAVHQNCYGVSPVPTGEWYCDFCTYARETGLGPEEQKRERQCLLCPRRTGALLRIKDGKFGGYWIHAACAWWIPECSIQEGRYGYISLDAASMRNLQQRFKAACDVCHLPNIGAVLQCSTEDCYRGFHIPCARAMNYGLDLVGRHPLRREVS</sequence>
<evidence type="ECO:0000256" key="6">
    <source>
        <dbReference type="ARBA" id="ARBA00022833"/>
    </source>
</evidence>
<dbReference type="Pfam" id="PF08148">
    <property type="entry name" value="DSHCT"/>
    <property type="match status" value="1"/>
</dbReference>
<dbReference type="InterPro" id="IPR019786">
    <property type="entry name" value="Zinc_finger_PHD-type_CS"/>
</dbReference>
<dbReference type="SMART" id="SM00249">
    <property type="entry name" value="PHD"/>
    <property type="match status" value="2"/>
</dbReference>
<dbReference type="GO" id="GO:0005634">
    <property type="term" value="C:nucleus"/>
    <property type="evidence" value="ECO:0007669"/>
    <property type="project" value="TreeGrafter"/>
</dbReference>
<dbReference type="GO" id="GO:0000460">
    <property type="term" value="P:maturation of 5.8S rRNA"/>
    <property type="evidence" value="ECO:0007669"/>
    <property type="project" value="TreeGrafter"/>
</dbReference>
<dbReference type="SUPFAM" id="SSF52540">
    <property type="entry name" value="P-loop containing nucleoside triphosphate hydrolases"/>
    <property type="match status" value="1"/>
</dbReference>
<dbReference type="InterPro" id="IPR025696">
    <property type="entry name" value="Beta-barrel_MTR4"/>
</dbReference>
<dbReference type="InterPro" id="IPR027417">
    <property type="entry name" value="P-loop_NTPase"/>
</dbReference>
<dbReference type="GO" id="GO:0004386">
    <property type="term" value="F:helicase activity"/>
    <property type="evidence" value="ECO:0007669"/>
    <property type="project" value="UniProtKB-KW"/>
</dbReference>
<dbReference type="Gene3D" id="1.10.3380.30">
    <property type="match status" value="1"/>
</dbReference>
<dbReference type="GO" id="GO:0008270">
    <property type="term" value="F:zinc ion binding"/>
    <property type="evidence" value="ECO:0007669"/>
    <property type="project" value="UniProtKB-KW"/>
</dbReference>
<dbReference type="InterPro" id="IPR034732">
    <property type="entry name" value="EPHD"/>
</dbReference>
<dbReference type="InterPro" id="IPR011011">
    <property type="entry name" value="Znf_FYVE_PHD"/>
</dbReference>
<dbReference type="PROSITE" id="PS51805">
    <property type="entry name" value="EPHD"/>
    <property type="match status" value="1"/>
</dbReference>
<dbReference type="PANTHER" id="PTHR12131">
    <property type="entry name" value="ATP-DEPENDENT RNA AND DNA HELICASE"/>
    <property type="match status" value="1"/>
</dbReference>
<keyword evidence="6" id="KW-0862">Zinc</keyword>
<evidence type="ECO:0000256" key="3">
    <source>
        <dbReference type="ARBA" id="ARBA00022771"/>
    </source>
</evidence>
<evidence type="ECO:0000313" key="11">
    <source>
        <dbReference type="EMBL" id="KAF4749285.1"/>
    </source>
</evidence>
<dbReference type="Pfam" id="PF13832">
    <property type="entry name" value="zf-HC5HC2H_2"/>
    <property type="match status" value="1"/>
</dbReference>
<evidence type="ECO:0000256" key="1">
    <source>
        <dbReference type="ARBA" id="ARBA00022723"/>
    </source>
</evidence>
<evidence type="ECO:0000256" key="5">
    <source>
        <dbReference type="ARBA" id="ARBA00022806"/>
    </source>
</evidence>
<dbReference type="Gene3D" id="3.40.50.300">
    <property type="entry name" value="P-loop containing nucleotide triphosphate hydrolases"/>
    <property type="match status" value="1"/>
</dbReference>
<feature type="domain" description="PHD-type" evidence="10">
    <location>
        <begin position="555"/>
        <end position="668"/>
    </location>
</feature>
<dbReference type="CDD" id="cd18795">
    <property type="entry name" value="SF2_C_Ski2"/>
    <property type="match status" value="1"/>
</dbReference>
<dbReference type="GO" id="GO:0005524">
    <property type="term" value="F:ATP binding"/>
    <property type="evidence" value="ECO:0007669"/>
    <property type="project" value="UniProtKB-KW"/>
</dbReference>
<keyword evidence="4" id="KW-0378">Hydrolase</keyword>
<evidence type="ECO:0000259" key="10">
    <source>
        <dbReference type="PROSITE" id="PS51805"/>
    </source>
</evidence>
<name>A0A7J6TW67_PEROL</name>
<dbReference type="PANTHER" id="PTHR12131:SF7">
    <property type="entry name" value="EXOSOME RNA HELICASE MTR4"/>
    <property type="match status" value="1"/>
</dbReference>
<proteinExistence type="predicted"/>
<feature type="non-terminal residue" evidence="11">
    <location>
        <position position="1"/>
    </location>
</feature>
<reference evidence="11 12" key="1">
    <citation type="submission" date="2020-04" db="EMBL/GenBank/DDBJ databases">
        <title>Perkinsus olseni comparative genomics.</title>
        <authorList>
            <person name="Bogema D.R."/>
        </authorList>
    </citation>
    <scope>NUCLEOTIDE SEQUENCE [LARGE SCALE GENOMIC DNA]</scope>
    <source>
        <strain evidence="11">ATCC PRA-205</strain>
    </source>
</reference>
<comment type="caution">
    <text evidence="11">The sequence shown here is derived from an EMBL/GenBank/DDBJ whole genome shotgun (WGS) entry which is preliminary data.</text>
</comment>
<keyword evidence="3" id="KW-0863">Zinc-finger</keyword>
<evidence type="ECO:0000259" key="9">
    <source>
        <dbReference type="PROSITE" id="PS51194"/>
    </source>
</evidence>
<dbReference type="InterPro" id="IPR013083">
    <property type="entry name" value="Znf_RING/FYVE/PHD"/>
</dbReference>
<keyword evidence="5" id="KW-0347">Helicase</keyword>
<dbReference type="GO" id="GO:0016787">
    <property type="term" value="F:hydrolase activity"/>
    <property type="evidence" value="ECO:0007669"/>
    <property type="project" value="UniProtKB-KW"/>
</dbReference>
<organism evidence="11 12">
    <name type="scientific">Perkinsus olseni</name>
    <name type="common">Perkinsus atlanticus</name>
    <dbReference type="NCBI Taxonomy" id="32597"/>
    <lineage>
        <taxon>Eukaryota</taxon>
        <taxon>Sar</taxon>
        <taxon>Alveolata</taxon>
        <taxon>Perkinsozoa</taxon>
        <taxon>Perkinsea</taxon>
        <taxon>Perkinsida</taxon>
        <taxon>Perkinsidae</taxon>
        <taxon>Perkinsus</taxon>
    </lineage>
</organism>
<keyword evidence="2" id="KW-0547">Nucleotide-binding</keyword>
<dbReference type="SUPFAM" id="SSF57903">
    <property type="entry name" value="FYVE/PHD zinc finger"/>
    <property type="match status" value="1"/>
</dbReference>
<dbReference type="AlphaFoldDB" id="A0A7J6TW67"/>
<dbReference type="SMART" id="SM00490">
    <property type="entry name" value="HELICc"/>
    <property type="match status" value="1"/>
</dbReference>
<dbReference type="CDD" id="cd15571">
    <property type="entry name" value="ePHD"/>
    <property type="match status" value="1"/>
</dbReference>